<keyword evidence="1" id="KW-0472">Membrane</keyword>
<proteinExistence type="predicted"/>
<name>A0A239I5Y6_9ACTN</name>
<dbReference type="RefSeq" id="WP_089306909.1">
    <property type="nucleotide sequence ID" value="NZ_FZOO01000010.1"/>
</dbReference>
<sequence length="119" mass="12031">MMSGQKAGVALTVVADALRLVVIAILATPPEHSANIRAGTLGLLTLPLSIVAAVVLITTTASTAPRAASAASIALWTLFVVPRGPLQQGTACRSSGLSAILALSASAALIGTAHRRQRR</sequence>
<organism evidence="2 3">
    <name type="scientific">Geodermatophilus pulveris</name>
    <dbReference type="NCBI Taxonomy" id="1564159"/>
    <lineage>
        <taxon>Bacteria</taxon>
        <taxon>Bacillati</taxon>
        <taxon>Actinomycetota</taxon>
        <taxon>Actinomycetes</taxon>
        <taxon>Geodermatophilales</taxon>
        <taxon>Geodermatophilaceae</taxon>
        <taxon>Geodermatophilus</taxon>
    </lineage>
</organism>
<dbReference type="Proteomes" id="UP000198373">
    <property type="component" value="Unassembled WGS sequence"/>
</dbReference>
<feature type="transmembrane region" description="Helical" evidence="1">
    <location>
        <begin position="39"/>
        <end position="57"/>
    </location>
</feature>
<keyword evidence="1" id="KW-0812">Transmembrane</keyword>
<gene>
    <name evidence="2" type="ORF">SAMN06893096_1108</name>
</gene>
<evidence type="ECO:0000256" key="1">
    <source>
        <dbReference type="SAM" id="Phobius"/>
    </source>
</evidence>
<keyword evidence="1" id="KW-1133">Transmembrane helix</keyword>
<accession>A0A239I5Y6</accession>
<dbReference type="EMBL" id="FZOO01000010">
    <property type="protein sequence ID" value="SNS89025.1"/>
    <property type="molecule type" value="Genomic_DNA"/>
</dbReference>
<feature type="transmembrane region" description="Helical" evidence="1">
    <location>
        <begin position="7"/>
        <end position="27"/>
    </location>
</feature>
<dbReference type="AlphaFoldDB" id="A0A239I5Y6"/>
<evidence type="ECO:0000313" key="3">
    <source>
        <dbReference type="Proteomes" id="UP000198373"/>
    </source>
</evidence>
<keyword evidence="3" id="KW-1185">Reference proteome</keyword>
<reference evidence="3" key="1">
    <citation type="submission" date="2017-06" db="EMBL/GenBank/DDBJ databases">
        <authorList>
            <person name="Varghese N."/>
            <person name="Submissions S."/>
        </authorList>
    </citation>
    <scope>NUCLEOTIDE SEQUENCE [LARGE SCALE GENOMIC DNA]</scope>
    <source>
        <strain evidence="3">DSM 46839</strain>
    </source>
</reference>
<evidence type="ECO:0000313" key="2">
    <source>
        <dbReference type="EMBL" id="SNS89025.1"/>
    </source>
</evidence>
<protein>
    <submittedName>
        <fullName evidence="2">Uncharacterized protein</fullName>
    </submittedName>
</protein>